<name>A5C4B7_VITVI</name>
<feature type="region of interest" description="Disordered" evidence="1">
    <location>
        <begin position="650"/>
        <end position="682"/>
    </location>
</feature>
<feature type="compositionally biased region" description="Polar residues" evidence="1">
    <location>
        <begin position="673"/>
        <end position="682"/>
    </location>
</feature>
<dbReference type="EMBL" id="AM481892">
    <property type="protein sequence ID" value="CAN81810.1"/>
    <property type="molecule type" value="Genomic_DNA"/>
</dbReference>
<evidence type="ECO:0000313" key="2">
    <source>
        <dbReference type="EMBL" id="CAN81810.1"/>
    </source>
</evidence>
<reference evidence="2" key="1">
    <citation type="journal article" date="2007" name="PLoS ONE">
        <title>The first genome sequence of an elite grapevine cultivar (Pinot noir Vitis vinifera L.): coping with a highly heterozygous genome.</title>
        <authorList>
            <person name="Velasco R."/>
            <person name="Zharkikh A."/>
            <person name="Troggio M."/>
            <person name="Cartwright D.A."/>
            <person name="Cestaro A."/>
            <person name="Pruss D."/>
            <person name="Pindo M."/>
            <person name="FitzGerald L.M."/>
            <person name="Vezzulli S."/>
            <person name="Reid J."/>
            <person name="Malacarne G."/>
            <person name="Iliev D."/>
            <person name="Coppola G."/>
            <person name="Wardell B."/>
            <person name="Micheletti D."/>
            <person name="Macalma T."/>
            <person name="Facci M."/>
            <person name="Mitchell J.T."/>
            <person name="Perazzolli M."/>
            <person name="Eldredge G."/>
            <person name="Gatto P."/>
            <person name="Oyzerski R."/>
            <person name="Moretto M."/>
            <person name="Gutin N."/>
            <person name="Stefanini M."/>
            <person name="Chen Y."/>
            <person name="Segala C."/>
            <person name="Davenport C."/>
            <person name="Dematte L."/>
            <person name="Mraz A."/>
            <person name="Battilana J."/>
            <person name="Stormo K."/>
            <person name="Costa F."/>
            <person name="Tao Q."/>
            <person name="Si-Ammour A."/>
            <person name="Harkins T."/>
            <person name="Lackey A."/>
            <person name="Perbost C."/>
            <person name="Taillon B."/>
            <person name="Stella A."/>
            <person name="Solovyev V."/>
            <person name="Fawcett J.A."/>
            <person name="Sterck L."/>
            <person name="Vandepoele K."/>
            <person name="Grando S.M."/>
            <person name="Toppo S."/>
            <person name="Moser C."/>
            <person name="Lanchbury J."/>
            <person name="Bogden R."/>
            <person name="Skolnick M."/>
            <person name="Sgaramella V."/>
            <person name="Bhatnagar S.K."/>
            <person name="Fontana P."/>
            <person name="Gutin A."/>
            <person name="Van de Peer Y."/>
            <person name="Salamini F."/>
            <person name="Viola R."/>
        </authorList>
    </citation>
    <scope>NUCLEOTIDE SEQUENCE</scope>
</reference>
<proteinExistence type="predicted"/>
<accession>A5C4B7</accession>
<dbReference type="PANTHER" id="PTHR46655:SF1">
    <property type="entry name" value="HISTONE-LYSINE N-METHYLTRANSFERASE ATXR3"/>
    <property type="match status" value="1"/>
</dbReference>
<dbReference type="AlphaFoldDB" id="A5C4B7"/>
<protein>
    <submittedName>
        <fullName evidence="2">Uncharacterized protein</fullName>
    </submittedName>
</protein>
<gene>
    <name evidence="2" type="ORF">VITISV_020891</name>
</gene>
<evidence type="ECO:0000256" key="1">
    <source>
        <dbReference type="SAM" id="MobiDB-lite"/>
    </source>
</evidence>
<sequence>MVSATFRRHSRRAAKSFRNNMLSSQGCEDGFHLEVPSFPLAAYIGQLQKEIHPTVQKGYGITSQQKGDFATLWKMLPSAWSDWLAMAVTSSFQLRIVHQGRGKIAKSRAIATKAVQAWEYSHEIQQRGQTLQNSGTAITMWDLEKIVRRVCRLFIALAKFGYHNRCGSLEFDYSKVSTLRVYWGAREKATLKRKERKKGGGDRFGNVFAETALVDVYSKFGCMGIARQLFEKRMELCTLFASDFSSNGSKYRREELEVLRALPIYKMVTGPYIQLRSQDLCMIPSGSFLKPCDERCLSYPTDSVESSLFRALVVPELQDQQILVKLGSPGFEGKPQAEQEDILIYLYMNWQDLQKEISWRKVYYRWLTIKNAASLLVPVNFPPFVSDTVTQLVSPPEAPGNPLAEAGDTTESNKLLEEETPATSLQSMSCNNDNSIASEPLEGLQIDERVRALLKSFAFIPGKELETLGEVLQASFEHAQWEKLGAEGLSWHQLRIAVRSNYVLQFQFQEVQLKLLPWFNFAQFSEMMLIAPHNLRLFYLLRCVLLRNRSLEMAYVNPEFDPKDFHILDYILVPGSEAKAVLSCIRMSNVSVHQLQKRWSAGLGCAQGWFPASLFHPASQNIAQDAKISVMKKASASTLSIGLLVDTDLGTSPSDTYRPPPAPIPYDVDLGHPQTSPAAEDS</sequence>
<dbReference type="PANTHER" id="PTHR46655">
    <property type="entry name" value="HISTONE-LYSINE N-METHYLTRANSFERASE ATXR3"/>
    <property type="match status" value="1"/>
</dbReference>
<dbReference type="ExpressionAtlas" id="A5C4B7">
    <property type="expression patterns" value="baseline and differential"/>
</dbReference>
<organism evidence="2">
    <name type="scientific">Vitis vinifera</name>
    <name type="common">Grape</name>
    <dbReference type="NCBI Taxonomy" id="29760"/>
    <lineage>
        <taxon>Eukaryota</taxon>
        <taxon>Viridiplantae</taxon>
        <taxon>Streptophyta</taxon>
        <taxon>Embryophyta</taxon>
        <taxon>Tracheophyta</taxon>
        <taxon>Spermatophyta</taxon>
        <taxon>Magnoliopsida</taxon>
        <taxon>eudicotyledons</taxon>
        <taxon>Gunneridae</taxon>
        <taxon>Pentapetalae</taxon>
        <taxon>rosids</taxon>
        <taxon>Vitales</taxon>
        <taxon>Vitaceae</taxon>
        <taxon>Viteae</taxon>
        <taxon>Vitis</taxon>
    </lineage>
</organism>